<organism evidence="7 8">
    <name type="scientific">Aeromonas veronii</name>
    <dbReference type="NCBI Taxonomy" id="654"/>
    <lineage>
        <taxon>Bacteria</taxon>
        <taxon>Pseudomonadati</taxon>
        <taxon>Pseudomonadota</taxon>
        <taxon>Gammaproteobacteria</taxon>
        <taxon>Aeromonadales</taxon>
        <taxon>Aeromonadaceae</taxon>
        <taxon>Aeromonas</taxon>
    </lineage>
</organism>
<dbReference type="PROSITE" id="PS00398">
    <property type="entry name" value="RECOMBINASES_2"/>
    <property type="match status" value="1"/>
</dbReference>
<dbReference type="InterPro" id="IPR006119">
    <property type="entry name" value="Resolv_N"/>
</dbReference>
<dbReference type="InterPro" id="IPR050639">
    <property type="entry name" value="SSR_resolvase"/>
</dbReference>
<evidence type="ECO:0000256" key="1">
    <source>
        <dbReference type="ARBA" id="ARBA00022908"/>
    </source>
</evidence>
<feature type="active site" description="O-(5'-phospho-DNA)-serine intermediate" evidence="4 5">
    <location>
        <position position="10"/>
    </location>
</feature>
<dbReference type="FunFam" id="3.40.50.1390:FF:000010">
    <property type="entry name" value="Recombinase resolvase family"/>
    <property type="match status" value="1"/>
</dbReference>
<dbReference type="InterPro" id="IPR006118">
    <property type="entry name" value="Recombinase_CS"/>
</dbReference>
<dbReference type="AlphaFoldDB" id="A0AAW5MD09"/>
<comment type="caution">
    <text evidence="7">The sequence shown here is derived from an EMBL/GenBank/DDBJ whole genome shotgun (WGS) entry which is preliminary data.</text>
</comment>
<name>A0AAW5MD09_AERVE</name>
<dbReference type="Pfam" id="PF00239">
    <property type="entry name" value="Resolvase"/>
    <property type="match status" value="1"/>
</dbReference>
<evidence type="ECO:0000256" key="3">
    <source>
        <dbReference type="ARBA" id="ARBA00023172"/>
    </source>
</evidence>
<evidence type="ECO:0000313" key="8">
    <source>
        <dbReference type="Proteomes" id="UP001204061"/>
    </source>
</evidence>
<feature type="domain" description="Resolvase/invertase-type recombinase catalytic" evidence="6">
    <location>
        <begin position="2"/>
        <end position="159"/>
    </location>
</feature>
<dbReference type="GO" id="GO:0015074">
    <property type="term" value="P:DNA integration"/>
    <property type="evidence" value="ECO:0007669"/>
    <property type="project" value="UniProtKB-KW"/>
</dbReference>
<proteinExistence type="predicted"/>
<dbReference type="PANTHER" id="PTHR30461">
    <property type="entry name" value="DNA-INVERTASE FROM LAMBDOID PROPHAGE"/>
    <property type="match status" value="1"/>
</dbReference>
<dbReference type="EMBL" id="JANLFC010000032">
    <property type="protein sequence ID" value="MCR4449033.1"/>
    <property type="molecule type" value="Genomic_DNA"/>
</dbReference>
<accession>A0AAW5MD09</accession>
<dbReference type="SMART" id="SM00857">
    <property type="entry name" value="Resolvase"/>
    <property type="match status" value="1"/>
</dbReference>
<dbReference type="PANTHER" id="PTHR30461:SF25">
    <property type="entry name" value="RESOLVASE-RELATED"/>
    <property type="match status" value="1"/>
</dbReference>
<evidence type="ECO:0000256" key="2">
    <source>
        <dbReference type="ARBA" id="ARBA00023125"/>
    </source>
</evidence>
<evidence type="ECO:0000259" key="6">
    <source>
        <dbReference type="PROSITE" id="PS51736"/>
    </source>
</evidence>
<dbReference type="GO" id="GO:0000150">
    <property type="term" value="F:DNA strand exchange activity"/>
    <property type="evidence" value="ECO:0007669"/>
    <property type="project" value="InterPro"/>
</dbReference>
<dbReference type="GO" id="GO:0003677">
    <property type="term" value="F:DNA binding"/>
    <property type="evidence" value="ECO:0007669"/>
    <property type="project" value="UniProtKB-KW"/>
</dbReference>
<gene>
    <name evidence="7" type="ORF">NS965_11640</name>
</gene>
<protein>
    <submittedName>
        <fullName evidence="7">Recombinase family protein</fullName>
    </submittedName>
</protein>
<sequence>MFVRAYLRASTQEQNAQRARQTLADFAQERGHTVAAWYAENVSGAHLERPELTRLLADAQPGDVLLLEQVDRLSRLVESEWQQLKRAVEDAGVRIVALDLPTSWGAMDKGQVGAADMTQRILGAVNLMMLELLAAFARKDYEDRRRRQAEGIAKAKEAGKYRGSTADVAKHKVMVDLRRNGVSVGDIVEMTGMSRATVMRVLKKARESGELSE</sequence>
<evidence type="ECO:0000256" key="5">
    <source>
        <dbReference type="PROSITE-ProRule" id="PRU10137"/>
    </source>
</evidence>
<reference evidence="7" key="1">
    <citation type="submission" date="2022-08" db="EMBL/GenBank/DDBJ databases">
        <title>A global survey of hypervirulent Aeromonas hydrophila identified this emerging pathogen in farmed fish in the lower Mekong River basin.</title>
        <authorList>
            <person name="Xu T."/>
            <person name="Rasmussen-Ivey C.R."/>
            <person name="Moen F.S."/>
            <person name="Fernandez Bravo A."/>
            <person name="Lamy B."/>
            <person name="Beaz-Hidalgo R."/>
            <person name="Khan C.D."/>
            <person name="Castro Escarpulli G."/>
            <person name="Yasin I.S.M."/>
            <person name="Figueras M.J."/>
            <person name="Azzam Sayuti M."/>
            <person name="Karim M.M."/>
            <person name="Alam K.M."/>
            <person name="Le T.T.T."/>
            <person name="Thao N.H.P."/>
            <person name="Addo S."/>
            <person name="Duodu S."/>
            <person name="Ali S."/>
            <person name="Mey S."/>
            <person name="Somony T."/>
            <person name="Liles M.R."/>
        </authorList>
    </citation>
    <scope>NUCLEOTIDE SEQUENCE</scope>
    <source>
        <strain evidence="7">0.14</strain>
    </source>
</reference>
<keyword evidence="3" id="KW-0233">DNA recombination</keyword>
<dbReference type="Gene3D" id="1.10.10.60">
    <property type="entry name" value="Homeodomain-like"/>
    <property type="match status" value="1"/>
</dbReference>
<dbReference type="PROSITE" id="PS00397">
    <property type="entry name" value="RECOMBINASES_1"/>
    <property type="match status" value="1"/>
</dbReference>
<dbReference type="PROSITE" id="PS51736">
    <property type="entry name" value="RECOMBINASES_3"/>
    <property type="match status" value="1"/>
</dbReference>
<dbReference type="Proteomes" id="UP001204061">
    <property type="component" value="Unassembled WGS sequence"/>
</dbReference>
<evidence type="ECO:0000313" key="7">
    <source>
        <dbReference type="EMBL" id="MCR4449033.1"/>
    </source>
</evidence>
<dbReference type="Gene3D" id="3.40.50.1390">
    <property type="entry name" value="Resolvase, N-terminal catalytic domain"/>
    <property type="match status" value="1"/>
</dbReference>
<evidence type="ECO:0000256" key="4">
    <source>
        <dbReference type="PIRSR" id="PIRSR606118-50"/>
    </source>
</evidence>
<keyword evidence="1" id="KW-0229">DNA integration</keyword>
<keyword evidence="2" id="KW-0238">DNA-binding</keyword>
<dbReference type="InterPro" id="IPR036162">
    <property type="entry name" value="Resolvase-like_N_sf"/>
</dbReference>
<dbReference type="SUPFAM" id="SSF53041">
    <property type="entry name" value="Resolvase-like"/>
    <property type="match status" value="1"/>
</dbReference>